<keyword evidence="3" id="KW-1185">Reference proteome</keyword>
<accession>A0A2P4XYP7</accession>
<evidence type="ECO:0000256" key="1">
    <source>
        <dbReference type="SAM" id="MobiDB-lite"/>
    </source>
</evidence>
<name>A0A2P4XYP7_9STRA</name>
<feature type="region of interest" description="Disordered" evidence="1">
    <location>
        <begin position="1"/>
        <end position="21"/>
    </location>
</feature>
<dbReference type="OrthoDB" id="126371at2759"/>
<feature type="compositionally biased region" description="Basic and acidic residues" evidence="1">
    <location>
        <begin position="54"/>
        <end position="75"/>
    </location>
</feature>
<feature type="compositionally biased region" description="Basic residues" evidence="1">
    <location>
        <begin position="123"/>
        <end position="133"/>
    </location>
</feature>
<comment type="caution">
    <text evidence="2">The sequence shown here is derived from an EMBL/GenBank/DDBJ whole genome shotgun (WGS) entry which is preliminary data.</text>
</comment>
<reference evidence="2 3" key="1">
    <citation type="journal article" date="2017" name="Genome Biol. Evol.">
        <title>Phytophthora megakarya and P. palmivora, closely related causal agents of cacao black pod rot, underwent increases in genome sizes and gene numbers by different mechanisms.</title>
        <authorList>
            <person name="Ali S.S."/>
            <person name="Shao J."/>
            <person name="Lary D.J."/>
            <person name="Kronmiller B."/>
            <person name="Shen D."/>
            <person name="Strem M.D."/>
            <person name="Amoako-Attah I."/>
            <person name="Akrofi A.Y."/>
            <person name="Begoude B.A."/>
            <person name="Ten Hoopen G.M."/>
            <person name="Coulibaly K."/>
            <person name="Kebe B.I."/>
            <person name="Melnick R.L."/>
            <person name="Guiltinan M.J."/>
            <person name="Tyler B.M."/>
            <person name="Meinhardt L.W."/>
            <person name="Bailey B.A."/>
        </authorList>
    </citation>
    <scope>NUCLEOTIDE SEQUENCE [LARGE SCALE GENOMIC DNA]</scope>
    <source>
        <strain evidence="3">sbr112.9</strain>
    </source>
</reference>
<gene>
    <name evidence="2" type="ORF">PHPALM_12860</name>
</gene>
<feature type="region of interest" description="Disordered" evidence="1">
    <location>
        <begin position="45"/>
        <end position="142"/>
    </location>
</feature>
<protein>
    <submittedName>
        <fullName evidence="2">Uncharacterized protein</fullName>
    </submittedName>
</protein>
<proteinExistence type="predicted"/>
<sequence length="142" mass="14851">MVRVPGSSGGSQGFHRGFDEDATKIKLEPGIEALAEGVSPQTLLSEAGYANHQSAERCSVDDKEGGPAMDLEEKLQPPPHAPTGAPAERNSRSVLPDGGPLAQADIPSSITIPPASRAASEKKKPKSTRKKLKAPNSDVEDC</sequence>
<organism evidence="2 3">
    <name type="scientific">Phytophthora palmivora</name>
    <dbReference type="NCBI Taxonomy" id="4796"/>
    <lineage>
        <taxon>Eukaryota</taxon>
        <taxon>Sar</taxon>
        <taxon>Stramenopiles</taxon>
        <taxon>Oomycota</taxon>
        <taxon>Peronosporomycetes</taxon>
        <taxon>Peronosporales</taxon>
        <taxon>Peronosporaceae</taxon>
        <taxon>Phytophthora</taxon>
    </lineage>
</organism>
<dbReference type="EMBL" id="NCKW01006855">
    <property type="protein sequence ID" value="POM70671.1"/>
    <property type="molecule type" value="Genomic_DNA"/>
</dbReference>
<evidence type="ECO:0000313" key="2">
    <source>
        <dbReference type="EMBL" id="POM70671.1"/>
    </source>
</evidence>
<evidence type="ECO:0000313" key="3">
    <source>
        <dbReference type="Proteomes" id="UP000237271"/>
    </source>
</evidence>
<dbReference type="AlphaFoldDB" id="A0A2P4XYP7"/>
<dbReference type="Proteomes" id="UP000237271">
    <property type="component" value="Unassembled WGS sequence"/>
</dbReference>